<reference evidence="2" key="1">
    <citation type="submission" date="2023-06" db="EMBL/GenBank/DDBJ databases">
        <title>Genomic of Agaribacillus aureum.</title>
        <authorList>
            <person name="Wang G."/>
        </authorList>
    </citation>
    <scope>NUCLEOTIDE SEQUENCE</scope>
    <source>
        <strain evidence="2">BMA12</strain>
    </source>
</reference>
<dbReference type="EMBL" id="JAUJEB010000004">
    <property type="protein sequence ID" value="MDN5214152.1"/>
    <property type="molecule type" value="Genomic_DNA"/>
</dbReference>
<proteinExistence type="predicted"/>
<dbReference type="Pfam" id="PF00300">
    <property type="entry name" value="His_Phos_1"/>
    <property type="match status" value="1"/>
</dbReference>
<dbReference type="InterPro" id="IPR051695">
    <property type="entry name" value="Phosphoglycerate_Mutase"/>
</dbReference>
<dbReference type="SMART" id="SM00855">
    <property type="entry name" value="PGAM"/>
    <property type="match status" value="1"/>
</dbReference>
<dbReference type="PANTHER" id="PTHR46517:SF1">
    <property type="entry name" value="FRUCTOSE-2,6-BISPHOSPHATASE TIGAR"/>
    <property type="match status" value="1"/>
</dbReference>
<dbReference type="PANTHER" id="PTHR46517">
    <property type="entry name" value="FRUCTOSE-2,6-BISPHOSPHATASE TIGAR"/>
    <property type="match status" value="1"/>
</dbReference>
<sequence length="208" mass="23874">MKSKKIYLIRHGQTDFNKRGMVQGSGIDAPLNETGRQQANAFFNAYRDISFDKIYISTLQRTRQSVQPFLDLGIPHEKLSGLNEINWGEKEGMAISQEDHDYYLQMTKAWENGQVDLSIAGGESPLAVQNRQKVALQHILANTEEQTILICMHGRAIRILLCLLLNYHLKQMDTFPHSNLGLYKINYVDTRFSVEWTNDTKHLNGIKH</sequence>
<dbReference type="InterPro" id="IPR013078">
    <property type="entry name" value="His_Pase_superF_clade-1"/>
</dbReference>
<protein>
    <submittedName>
        <fullName evidence="2">Histidine phosphatase family protein</fullName>
        <ecNumber evidence="2">3.1.3.-</ecNumber>
    </submittedName>
</protein>
<accession>A0ABT8L8R2</accession>
<dbReference type="EC" id="3.1.3.-" evidence="2"/>
<dbReference type="CDD" id="cd07067">
    <property type="entry name" value="HP_PGM_like"/>
    <property type="match status" value="1"/>
</dbReference>
<dbReference type="Gene3D" id="3.40.50.1240">
    <property type="entry name" value="Phosphoglycerate mutase-like"/>
    <property type="match status" value="1"/>
</dbReference>
<dbReference type="InterPro" id="IPR001345">
    <property type="entry name" value="PG/BPGM_mutase_AS"/>
</dbReference>
<dbReference type="RefSeq" id="WP_346759487.1">
    <property type="nucleotide sequence ID" value="NZ_JAUJEB010000004.1"/>
</dbReference>
<comment type="caution">
    <text evidence="2">The sequence shown here is derived from an EMBL/GenBank/DDBJ whole genome shotgun (WGS) entry which is preliminary data.</text>
</comment>
<dbReference type="SUPFAM" id="SSF53254">
    <property type="entry name" value="Phosphoglycerate mutase-like"/>
    <property type="match status" value="1"/>
</dbReference>
<name>A0ABT8L8R2_9BACT</name>
<evidence type="ECO:0000313" key="2">
    <source>
        <dbReference type="EMBL" id="MDN5214152.1"/>
    </source>
</evidence>
<evidence type="ECO:0000313" key="3">
    <source>
        <dbReference type="Proteomes" id="UP001172083"/>
    </source>
</evidence>
<evidence type="ECO:0000256" key="1">
    <source>
        <dbReference type="ARBA" id="ARBA00022801"/>
    </source>
</evidence>
<keyword evidence="1 2" id="KW-0378">Hydrolase</keyword>
<dbReference type="PIRSF" id="PIRSF000709">
    <property type="entry name" value="6PFK_2-Ptase"/>
    <property type="match status" value="1"/>
</dbReference>
<keyword evidence="3" id="KW-1185">Reference proteome</keyword>
<dbReference type="Proteomes" id="UP001172083">
    <property type="component" value="Unassembled WGS sequence"/>
</dbReference>
<dbReference type="InterPro" id="IPR029033">
    <property type="entry name" value="His_PPase_superfam"/>
</dbReference>
<organism evidence="2 3">
    <name type="scientific">Agaribacillus aureus</name>
    <dbReference type="NCBI Taxonomy" id="3051825"/>
    <lineage>
        <taxon>Bacteria</taxon>
        <taxon>Pseudomonadati</taxon>
        <taxon>Bacteroidota</taxon>
        <taxon>Cytophagia</taxon>
        <taxon>Cytophagales</taxon>
        <taxon>Splendidivirgaceae</taxon>
        <taxon>Agaribacillus</taxon>
    </lineage>
</organism>
<gene>
    <name evidence="2" type="ORF">QQ020_18895</name>
</gene>
<dbReference type="PROSITE" id="PS00175">
    <property type="entry name" value="PG_MUTASE"/>
    <property type="match status" value="1"/>
</dbReference>
<dbReference type="GO" id="GO:0016787">
    <property type="term" value="F:hydrolase activity"/>
    <property type="evidence" value="ECO:0007669"/>
    <property type="project" value="UniProtKB-KW"/>
</dbReference>